<reference evidence="3 4" key="1">
    <citation type="journal article" date="2021" name="Sci. Rep.">
        <title>Genome sequencing of the multicellular alga Astrephomene provides insights into convergent evolution of germ-soma differentiation.</title>
        <authorList>
            <person name="Yamashita S."/>
            <person name="Yamamoto K."/>
            <person name="Matsuzaki R."/>
            <person name="Suzuki S."/>
            <person name="Yamaguchi H."/>
            <person name="Hirooka S."/>
            <person name="Minakuchi Y."/>
            <person name="Miyagishima S."/>
            <person name="Kawachi M."/>
            <person name="Toyoda A."/>
            <person name="Nozaki H."/>
        </authorList>
    </citation>
    <scope>NUCLEOTIDE SEQUENCE [LARGE SCALE GENOMIC DNA]</scope>
    <source>
        <strain evidence="3 4">NIES-4017</strain>
    </source>
</reference>
<dbReference type="InterPro" id="IPR036404">
    <property type="entry name" value="Jacalin-like_lectin_dom_sf"/>
</dbReference>
<dbReference type="Pfam" id="PF11735">
    <property type="entry name" value="CAP59_mtransfer"/>
    <property type="match status" value="1"/>
</dbReference>
<evidence type="ECO:0000256" key="1">
    <source>
        <dbReference type="SAM" id="SignalP"/>
    </source>
</evidence>
<dbReference type="Pfam" id="PF01419">
    <property type="entry name" value="Jacalin"/>
    <property type="match status" value="1"/>
</dbReference>
<proteinExistence type="predicted"/>
<protein>
    <recommendedName>
        <fullName evidence="2">Jacalin-type lectin domain-containing protein</fullName>
    </recommendedName>
</protein>
<feature type="signal peptide" evidence="1">
    <location>
        <begin position="1"/>
        <end position="19"/>
    </location>
</feature>
<gene>
    <name evidence="3" type="ORF">Agub_g3409</name>
</gene>
<dbReference type="SUPFAM" id="SSF51101">
    <property type="entry name" value="Mannose-binding lectins"/>
    <property type="match status" value="1"/>
</dbReference>
<comment type="caution">
    <text evidence="3">The sequence shown here is derived from an EMBL/GenBank/DDBJ whole genome shotgun (WGS) entry which is preliminary data.</text>
</comment>
<dbReference type="AlphaFoldDB" id="A0AAD3HIY1"/>
<feature type="chain" id="PRO_5042086786" description="Jacalin-type lectin domain-containing protein" evidence="1">
    <location>
        <begin position="20"/>
        <end position="735"/>
    </location>
</feature>
<accession>A0AAD3HIY1</accession>
<keyword evidence="4" id="KW-1185">Reference proteome</keyword>
<evidence type="ECO:0000313" key="4">
    <source>
        <dbReference type="Proteomes" id="UP001054857"/>
    </source>
</evidence>
<dbReference type="InterPro" id="IPR021047">
    <property type="entry name" value="Mannosyltransferase_CMT1"/>
</dbReference>
<keyword evidence="1" id="KW-0732">Signal</keyword>
<evidence type="ECO:0000313" key="3">
    <source>
        <dbReference type="EMBL" id="GFR42517.1"/>
    </source>
</evidence>
<feature type="domain" description="Jacalin-type lectin" evidence="2">
    <location>
        <begin position="583"/>
        <end position="735"/>
    </location>
</feature>
<dbReference type="EMBL" id="BMAR01000003">
    <property type="protein sequence ID" value="GFR42517.1"/>
    <property type="molecule type" value="Genomic_DNA"/>
</dbReference>
<dbReference type="PANTHER" id="PTHR34144">
    <property type="entry name" value="CHROMOSOME 8, WHOLE GENOME SHOTGUN SEQUENCE"/>
    <property type="match status" value="1"/>
</dbReference>
<organism evidence="3 4">
    <name type="scientific">Astrephomene gubernaculifera</name>
    <dbReference type="NCBI Taxonomy" id="47775"/>
    <lineage>
        <taxon>Eukaryota</taxon>
        <taxon>Viridiplantae</taxon>
        <taxon>Chlorophyta</taxon>
        <taxon>core chlorophytes</taxon>
        <taxon>Chlorophyceae</taxon>
        <taxon>CS clade</taxon>
        <taxon>Chlamydomonadales</taxon>
        <taxon>Astrephomenaceae</taxon>
        <taxon>Astrephomene</taxon>
    </lineage>
</organism>
<dbReference type="InterPro" id="IPR001229">
    <property type="entry name" value="Jacalin-like_lectin_dom"/>
</dbReference>
<dbReference type="Proteomes" id="UP001054857">
    <property type="component" value="Unassembled WGS sequence"/>
</dbReference>
<dbReference type="SMART" id="SM00915">
    <property type="entry name" value="Jacalin"/>
    <property type="match status" value="1"/>
</dbReference>
<sequence>MKTPYRLSLVFLLAWTAWASEPLEGEDLSFFVPGIPRVETEDVIKLLGQARALHNKASESPATAQAVATALSVAVVTLPPVPLYRALRLAKDIPADAQKYLPAAVDLLAGIRSSAIAPACLDRPGIPHTTAGQFKYLIAANLFNCEAIMPYWTLEVLRLALLLQGDQRVLSAFFHNTSSVHVPPEKGLTHISIYESGSTDNTALWLQVAEALWTAAGIRSFVVTNGSLTRQTLMDPYNGKFYKQHRIQFLAKLRNAALEPLYGAPRGAYDYVYFINDVFFCAADLFRLSHLKADIACGLDFEVWVGGKKGRMPGVTQRFRRNLLSTPATVATTAAVAAAAAKAKNSSSAASVWHAAMKRMSEVHLEESARQAAADARTQAAKIKPRYEFYDAWVSRDLGGNPFAKVDPITPDTRTIDGLHRGWPIPVKCCWNGAAVMSAIPLANGLRFRASLVEDGECDISECSLICEDYRRLGAKRVAVDPSVRVAYLPWTKEFHGKLPGGVGAKVPWVHLERNGGLTELEKQWSDTQGCMSVQCIPLRRGTEEADIHSFRVIDLAANNYTHMFLEQLKQPPYPPFEPQSCNQIMGPYGATNDGSAFDDLSISLWGENPIQRVTYTANSTLNSLQVHYGTASAPAHGGSAGDPGSFELQPGEYIISALVHFDDTAVHGMVFGTSKRRSVTIGGQNYTMGILPRGVSKAIATPCPGASAHVGRYYLIAFAGTADKVMRSLTLIWS</sequence>
<evidence type="ECO:0000259" key="2">
    <source>
        <dbReference type="PROSITE" id="PS51752"/>
    </source>
</evidence>
<dbReference type="PROSITE" id="PS51752">
    <property type="entry name" value="JACALIN_LECTIN"/>
    <property type="match status" value="1"/>
</dbReference>
<dbReference type="PANTHER" id="PTHR34144:SF7">
    <property type="entry name" value="EXPORT PROTEIN (CAP59), PUTATIVE (AFU_ORTHOLOGUE AFUA_7G05020)-RELATED"/>
    <property type="match status" value="1"/>
</dbReference>
<dbReference type="Gene3D" id="2.100.10.30">
    <property type="entry name" value="Jacalin-like lectin domain"/>
    <property type="match status" value="1"/>
</dbReference>
<name>A0AAD3HIY1_9CHLO</name>